<evidence type="ECO:0000256" key="2">
    <source>
        <dbReference type="ARBA" id="ARBA00022527"/>
    </source>
</evidence>
<keyword evidence="5 9" id="KW-0418">Kinase</keyword>
<name>A0A087UJD3_STEMI</name>
<keyword evidence="4" id="KW-0547">Nucleotide-binding</keyword>
<dbReference type="GO" id="GO:0004521">
    <property type="term" value="F:RNA endonuclease activity"/>
    <property type="evidence" value="ECO:0007669"/>
    <property type="project" value="InterPro"/>
</dbReference>
<keyword evidence="6" id="KW-0067">ATP-binding</keyword>
<evidence type="ECO:0000256" key="4">
    <source>
        <dbReference type="ARBA" id="ARBA00022741"/>
    </source>
</evidence>
<dbReference type="PANTHER" id="PTHR13954">
    <property type="entry name" value="IRE1-RELATED"/>
    <property type="match status" value="1"/>
</dbReference>
<dbReference type="InterPro" id="IPR038357">
    <property type="entry name" value="KEN_sf"/>
</dbReference>
<dbReference type="InterPro" id="IPR000719">
    <property type="entry name" value="Prot_kinase_dom"/>
</dbReference>
<feature type="domain" description="Protein kinase" evidence="8">
    <location>
        <begin position="154"/>
        <end position="411"/>
    </location>
</feature>
<dbReference type="GO" id="GO:0036498">
    <property type="term" value="P:IRE1-mediated unfolded protein response"/>
    <property type="evidence" value="ECO:0007669"/>
    <property type="project" value="TreeGrafter"/>
</dbReference>
<dbReference type="PANTHER" id="PTHR13954:SF6">
    <property type="entry name" value="NON-SPECIFIC SERINE_THREONINE PROTEIN KINASE"/>
    <property type="match status" value="1"/>
</dbReference>
<keyword evidence="7" id="KW-0472">Membrane</keyword>
<keyword evidence="3" id="KW-0808">Transferase</keyword>
<dbReference type="Proteomes" id="UP000054359">
    <property type="component" value="Unassembled WGS sequence"/>
</dbReference>
<evidence type="ECO:0000256" key="7">
    <source>
        <dbReference type="SAM" id="Phobius"/>
    </source>
</evidence>
<evidence type="ECO:0000256" key="1">
    <source>
        <dbReference type="ARBA" id="ARBA00012513"/>
    </source>
</evidence>
<keyword evidence="7" id="KW-0812">Transmembrane</keyword>
<evidence type="ECO:0000256" key="3">
    <source>
        <dbReference type="ARBA" id="ARBA00022679"/>
    </source>
</evidence>
<dbReference type="SUPFAM" id="SSF56112">
    <property type="entry name" value="Protein kinase-like (PK-like)"/>
    <property type="match status" value="1"/>
</dbReference>
<dbReference type="Gene3D" id="1.10.510.10">
    <property type="entry name" value="Transferase(Phosphotransferase) domain 1"/>
    <property type="match status" value="1"/>
</dbReference>
<keyword evidence="7" id="KW-1133">Transmembrane helix</keyword>
<dbReference type="GO" id="GO:0004674">
    <property type="term" value="F:protein serine/threonine kinase activity"/>
    <property type="evidence" value="ECO:0007669"/>
    <property type="project" value="UniProtKB-KW"/>
</dbReference>
<dbReference type="EMBL" id="KK120076">
    <property type="protein sequence ID" value="KFM77472.1"/>
    <property type="molecule type" value="Genomic_DNA"/>
</dbReference>
<dbReference type="OrthoDB" id="63989at2759"/>
<keyword evidence="10" id="KW-1185">Reference proteome</keyword>
<gene>
    <name evidence="9" type="ORF">X975_06969</name>
</gene>
<dbReference type="AlphaFoldDB" id="A0A087UJD3"/>
<dbReference type="InterPro" id="IPR011009">
    <property type="entry name" value="Kinase-like_dom_sf"/>
</dbReference>
<feature type="transmembrane region" description="Helical" evidence="7">
    <location>
        <begin position="104"/>
        <end position="126"/>
    </location>
</feature>
<protein>
    <recommendedName>
        <fullName evidence="1">non-specific serine/threonine protein kinase</fullName>
        <ecNumber evidence="1">2.7.11.1</ecNumber>
    </recommendedName>
</protein>
<dbReference type="GO" id="GO:0005524">
    <property type="term" value="F:ATP binding"/>
    <property type="evidence" value="ECO:0007669"/>
    <property type="project" value="UniProtKB-KW"/>
</dbReference>
<evidence type="ECO:0000259" key="8">
    <source>
        <dbReference type="PROSITE" id="PS50011"/>
    </source>
</evidence>
<dbReference type="GO" id="GO:0051082">
    <property type="term" value="F:unfolded protein binding"/>
    <property type="evidence" value="ECO:0007669"/>
    <property type="project" value="TreeGrafter"/>
</dbReference>
<dbReference type="STRING" id="407821.A0A087UJD3"/>
<dbReference type="FunFam" id="3.30.200.20:FF:000077">
    <property type="entry name" value="Putative Serine/threonine-protein kinase/endoribonuclease IRE1"/>
    <property type="match status" value="1"/>
</dbReference>
<organism evidence="9 10">
    <name type="scientific">Stegodyphus mimosarum</name>
    <name type="common">African social velvet spider</name>
    <dbReference type="NCBI Taxonomy" id="407821"/>
    <lineage>
        <taxon>Eukaryota</taxon>
        <taxon>Metazoa</taxon>
        <taxon>Ecdysozoa</taxon>
        <taxon>Arthropoda</taxon>
        <taxon>Chelicerata</taxon>
        <taxon>Arachnida</taxon>
        <taxon>Araneae</taxon>
        <taxon>Araneomorphae</taxon>
        <taxon>Entelegynae</taxon>
        <taxon>Eresoidea</taxon>
        <taxon>Eresidae</taxon>
        <taxon>Stegodyphus</taxon>
    </lineage>
</organism>
<dbReference type="OMA" id="THNALER"/>
<dbReference type="SMART" id="SM00220">
    <property type="entry name" value="S_TKc"/>
    <property type="match status" value="1"/>
</dbReference>
<dbReference type="EC" id="2.7.11.1" evidence="1"/>
<dbReference type="CDD" id="cd13982">
    <property type="entry name" value="STKc_IRE1"/>
    <property type="match status" value="1"/>
</dbReference>
<sequence length="458" mass="52374">MNDDTEDKDIFIGHYEIPDYANRAFSPLLQIGSTYDNVPHKPVIPKPNPRTIHDCLAYDTNTTMLYYCRAKYSLLLPFMKPKETLSSVSVQTEDTPERSLYLSWFPALLLFLLFGILVSLVIFFYLQARNSRVSISSSYLTVSDNHIQVGKISFNPCDILGHGCYGTFVYRGTFENRNVAVKRVLPECFNFANREVDMLRESDEHPNVIRYFCMEQDKQFHYIALELCAATLCDYVEDENFKRNNLDPLSLLQQAASGLAHLHSLDIVHRDIKPHNVLISMPGPSGEVKALISDFGMCKKLANGRISFSKRSGTTGTEGWIAPEMLQGGERTTCAVDTFSLGLVFYYVLTGGKHPFGDPVRRQGNILNQEYCLDDLDEKKFPEAYYLIERMITHNALERPPVVAILKHPIFWSREKILGFFQDTSDRIEKEPIDSIIIKTLEKYAYSVVEGDWREHIT</sequence>
<evidence type="ECO:0000313" key="9">
    <source>
        <dbReference type="EMBL" id="KFM77472.1"/>
    </source>
</evidence>
<keyword evidence="2" id="KW-0723">Serine/threonine-protein kinase</keyword>
<feature type="non-terminal residue" evidence="9">
    <location>
        <position position="458"/>
    </location>
</feature>
<dbReference type="Gene3D" id="1.20.1440.180">
    <property type="entry name" value="KEN domain"/>
    <property type="match status" value="1"/>
</dbReference>
<dbReference type="InterPro" id="IPR045133">
    <property type="entry name" value="IRE1/2-like"/>
</dbReference>
<dbReference type="PROSITE" id="PS50011">
    <property type="entry name" value="PROTEIN_KINASE_DOM"/>
    <property type="match status" value="1"/>
</dbReference>
<reference evidence="9 10" key="1">
    <citation type="submission" date="2013-11" db="EMBL/GenBank/DDBJ databases">
        <title>Genome sequencing of Stegodyphus mimosarum.</title>
        <authorList>
            <person name="Bechsgaard J."/>
        </authorList>
    </citation>
    <scope>NUCLEOTIDE SEQUENCE [LARGE SCALE GENOMIC DNA]</scope>
</reference>
<evidence type="ECO:0000256" key="6">
    <source>
        <dbReference type="ARBA" id="ARBA00022840"/>
    </source>
</evidence>
<proteinExistence type="predicted"/>
<evidence type="ECO:0000256" key="5">
    <source>
        <dbReference type="ARBA" id="ARBA00022777"/>
    </source>
</evidence>
<dbReference type="InterPro" id="IPR008271">
    <property type="entry name" value="Ser/Thr_kinase_AS"/>
</dbReference>
<dbReference type="Gene3D" id="3.30.200.20">
    <property type="entry name" value="Phosphorylase Kinase, domain 1"/>
    <property type="match status" value="1"/>
</dbReference>
<dbReference type="Pfam" id="PF00069">
    <property type="entry name" value="Pkinase"/>
    <property type="match status" value="1"/>
</dbReference>
<dbReference type="PROSITE" id="PS00108">
    <property type="entry name" value="PROTEIN_KINASE_ST"/>
    <property type="match status" value="1"/>
</dbReference>
<accession>A0A087UJD3</accession>
<evidence type="ECO:0000313" key="10">
    <source>
        <dbReference type="Proteomes" id="UP000054359"/>
    </source>
</evidence>
<dbReference type="GO" id="GO:1990604">
    <property type="term" value="C:IRE1-TRAF2-ASK1 complex"/>
    <property type="evidence" value="ECO:0007669"/>
    <property type="project" value="TreeGrafter"/>
</dbReference>
<dbReference type="GO" id="GO:0070059">
    <property type="term" value="P:intrinsic apoptotic signaling pathway in response to endoplasmic reticulum stress"/>
    <property type="evidence" value="ECO:0007669"/>
    <property type="project" value="TreeGrafter"/>
</dbReference>